<evidence type="ECO:0000256" key="16">
    <source>
        <dbReference type="SAM" id="SignalP"/>
    </source>
</evidence>
<dbReference type="GO" id="GO:0031418">
    <property type="term" value="F:L-ascorbic acid binding"/>
    <property type="evidence" value="ECO:0007669"/>
    <property type="project" value="InterPro"/>
</dbReference>
<evidence type="ECO:0000256" key="12">
    <source>
        <dbReference type="ARBA" id="ARBA00023136"/>
    </source>
</evidence>
<keyword evidence="9" id="KW-1133">Transmembrane helix</keyword>
<dbReference type="PANTHER" id="PTHR10869:SF238">
    <property type="entry name" value="PROLYL 4-HYDROXYLASE 6-RELATED"/>
    <property type="match status" value="1"/>
</dbReference>
<dbReference type="Pfam" id="PF13640">
    <property type="entry name" value="2OG-FeII_Oxy_3"/>
    <property type="match status" value="1"/>
</dbReference>
<reference evidence="18" key="1">
    <citation type="submission" date="2021-01" db="EMBL/GenBank/DDBJ databases">
        <authorList>
            <person name="Corre E."/>
            <person name="Pelletier E."/>
            <person name="Niang G."/>
            <person name="Scheremetjew M."/>
            <person name="Finn R."/>
            <person name="Kale V."/>
            <person name="Holt S."/>
            <person name="Cochrane G."/>
            <person name="Meng A."/>
            <person name="Brown T."/>
            <person name="Cohen L."/>
        </authorList>
    </citation>
    <scope>NUCLEOTIDE SEQUENCE</scope>
    <source>
        <strain evidence="18">CCMP219</strain>
    </source>
</reference>
<keyword evidence="8" id="KW-0735">Signal-anchor</keyword>
<sequence>MAVCDASLLLLLAAALVAALSGAAALDETLPSGLSVGFGELEEEWRGEVVQLSWEPRAFLIKGFLSDEECEHLIKKSQRQMKKSEVANPVTGKSEDSTARTSTGTYFSMGEDDVISRIENRVAQVSMIPKENQEGLQILHYEHGQKYEPHFDFFHDQKNQDESMGGQRVATMLMYLSTPDEGGETVFPNAPLKKPGPNLSDCAKKGLSVKSTKGDALLFYSLKPDGTTDDKSLHGSCPTLAGDKWSATKWIHVGSRVGHAPR</sequence>
<feature type="region of interest" description="Disordered" evidence="15">
    <location>
        <begin position="81"/>
        <end position="105"/>
    </location>
</feature>
<evidence type="ECO:0000256" key="1">
    <source>
        <dbReference type="ARBA" id="ARBA00001961"/>
    </source>
</evidence>
<evidence type="ECO:0000256" key="4">
    <source>
        <dbReference type="ARBA" id="ARBA00012269"/>
    </source>
</evidence>
<accession>A0A7R9YZH0</accession>
<evidence type="ECO:0000313" key="18">
    <source>
        <dbReference type="EMBL" id="CAD8296298.1"/>
    </source>
</evidence>
<keyword evidence="7" id="KW-0223">Dioxygenase</keyword>
<dbReference type="PANTHER" id="PTHR10869">
    <property type="entry name" value="PROLYL 4-HYDROXYLASE ALPHA SUBUNIT"/>
    <property type="match status" value="1"/>
</dbReference>
<evidence type="ECO:0000256" key="10">
    <source>
        <dbReference type="ARBA" id="ARBA00023002"/>
    </source>
</evidence>
<evidence type="ECO:0000256" key="13">
    <source>
        <dbReference type="ARBA" id="ARBA00023180"/>
    </source>
</evidence>
<protein>
    <recommendedName>
        <fullName evidence="4">procollagen-proline 4-dioxygenase</fullName>
        <ecNumber evidence="4">1.14.11.2</ecNumber>
    </recommendedName>
</protein>
<dbReference type="InterPro" id="IPR006620">
    <property type="entry name" value="Pro_4_hyd_alph"/>
</dbReference>
<evidence type="ECO:0000256" key="2">
    <source>
        <dbReference type="ARBA" id="ARBA00004648"/>
    </source>
</evidence>
<dbReference type="GO" id="GO:0005789">
    <property type="term" value="C:endoplasmic reticulum membrane"/>
    <property type="evidence" value="ECO:0007669"/>
    <property type="project" value="UniProtKB-SubCell"/>
</dbReference>
<evidence type="ECO:0000256" key="14">
    <source>
        <dbReference type="ARBA" id="ARBA00049169"/>
    </source>
</evidence>
<evidence type="ECO:0000256" key="15">
    <source>
        <dbReference type="SAM" id="MobiDB-lite"/>
    </source>
</evidence>
<keyword evidence="13" id="KW-0325">Glycoprotein</keyword>
<evidence type="ECO:0000256" key="8">
    <source>
        <dbReference type="ARBA" id="ARBA00022968"/>
    </source>
</evidence>
<keyword evidence="5" id="KW-0812">Transmembrane</keyword>
<keyword evidence="16" id="KW-0732">Signal</keyword>
<keyword evidence="11" id="KW-0408">Iron</keyword>
<name>A0A7R9YZH0_9CHLO</name>
<keyword evidence="10" id="KW-0560">Oxidoreductase</keyword>
<dbReference type="FunFam" id="2.60.120.620:FF:000002">
    <property type="entry name" value="Prolyl 4-hydroxylase 4"/>
    <property type="match status" value="1"/>
</dbReference>
<dbReference type="SMART" id="SM00702">
    <property type="entry name" value="P4Hc"/>
    <property type="match status" value="1"/>
</dbReference>
<dbReference type="PROSITE" id="PS51471">
    <property type="entry name" value="FE2OG_OXY"/>
    <property type="match status" value="1"/>
</dbReference>
<dbReference type="Gene3D" id="2.60.120.620">
    <property type="entry name" value="q2cbj1_9rhob like domain"/>
    <property type="match status" value="1"/>
</dbReference>
<feature type="domain" description="Fe2OG dioxygenase" evidence="17">
    <location>
        <begin position="132"/>
        <end position="253"/>
    </location>
</feature>
<evidence type="ECO:0000256" key="9">
    <source>
        <dbReference type="ARBA" id="ARBA00022989"/>
    </source>
</evidence>
<dbReference type="GO" id="GO:0005506">
    <property type="term" value="F:iron ion binding"/>
    <property type="evidence" value="ECO:0007669"/>
    <property type="project" value="InterPro"/>
</dbReference>
<comment type="similarity">
    <text evidence="3">Belongs to the P4HA family.</text>
</comment>
<organism evidence="18">
    <name type="scientific">Chlamydomonas euryale</name>
    <dbReference type="NCBI Taxonomy" id="1486919"/>
    <lineage>
        <taxon>Eukaryota</taxon>
        <taxon>Viridiplantae</taxon>
        <taxon>Chlorophyta</taxon>
        <taxon>core chlorophytes</taxon>
        <taxon>Chlorophyceae</taxon>
        <taxon>CS clade</taxon>
        <taxon>Chlamydomonadales</taxon>
        <taxon>Chlamydomonadaceae</taxon>
        <taxon>Chlamydomonas</taxon>
    </lineage>
</organism>
<comment type="catalytic activity">
    <reaction evidence="14">
        <text>L-prolyl-[collagen] + 2-oxoglutarate + O2 = trans-4-hydroxy-L-prolyl-[collagen] + succinate + CO2</text>
        <dbReference type="Rhea" id="RHEA:18945"/>
        <dbReference type="Rhea" id="RHEA-COMP:11676"/>
        <dbReference type="Rhea" id="RHEA-COMP:11680"/>
        <dbReference type="ChEBI" id="CHEBI:15379"/>
        <dbReference type="ChEBI" id="CHEBI:16526"/>
        <dbReference type="ChEBI" id="CHEBI:16810"/>
        <dbReference type="ChEBI" id="CHEBI:30031"/>
        <dbReference type="ChEBI" id="CHEBI:50342"/>
        <dbReference type="ChEBI" id="CHEBI:61965"/>
        <dbReference type="EC" id="1.14.11.2"/>
    </reaction>
</comment>
<evidence type="ECO:0000256" key="5">
    <source>
        <dbReference type="ARBA" id="ARBA00022692"/>
    </source>
</evidence>
<dbReference type="GO" id="GO:0004656">
    <property type="term" value="F:procollagen-proline 4-dioxygenase activity"/>
    <property type="evidence" value="ECO:0007669"/>
    <property type="project" value="UniProtKB-EC"/>
</dbReference>
<proteinExistence type="inferred from homology"/>
<gene>
    <name evidence="18" type="ORF">CEUR00632_LOCUS13443</name>
</gene>
<dbReference type="InterPro" id="IPR005123">
    <property type="entry name" value="Oxoglu/Fe-dep_dioxygenase_dom"/>
</dbReference>
<evidence type="ECO:0000256" key="3">
    <source>
        <dbReference type="ARBA" id="ARBA00006511"/>
    </source>
</evidence>
<feature type="signal peptide" evidence="16">
    <location>
        <begin position="1"/>
        <end position="25"/>
    </location>
</feature>
<comment type="cofactor">
    <cofactor evidence="1">
        <name>L-ascorbate</name>
        <dbReference type="ChEBI" id="CHEBI:38290"/>
    </cofactor>
</comment>
<evidence type="ECO:0000256" key="11">
    <source>
        <dbReference type="ARBA" id="ARBA00023004"/>
    </source>
</evidence>
<keyword evidence="12" id="KW-0472">Membrane</keyword>
<evidence type="ECO:0000256" key="7">
    <source>
        <dbReference type="ARBA" id="ARBA00022964"/>
    </source>
</evidence>
<dbReference type="EC" id="1.14.11.2" evidence="4"/>
<evidence type="ECO:0000259" key="17">
    <source>
        <dbReference type="PROSITE" id="PS51471"/>
    </source>
</evidence>
<dbReference type="InterPro" id="IPR044862">
    <property type="entry name" value="Pro_4_hyd_alph_FE2OG_OXY"/>
</dbReference>
<dbReference type="EMBL" id="HBEC01029154">
    <property type="protein sequence ID" value="CAD8296298.1"/>
    <property type="molecule type" value="Transcribed_RNA"/>
</dbReference>
<keyword evidence="6" id="KW-0479">Metal-binding</keyword>
<dbReference type="AlphaFoldDB" id="A0A7R9YZH0"/>
<comment type="subcellular location">
    <subcellularLocation>
        <location evidence="2">Endoplasmic reticulum membrane</location>
        <topology evidence="2">Single-pass type II membrane protein</topology>
    </subcellularLocation>
</comment>
<feature type="chain" id="PRO_5030893224" description="procollagen-proline 4-dioxygenase" evidence="16">
    <location>
        <begin position="26"/>
        <end position="262"/>
    </location>
</feature>
<dbReference type="InterPro" id="IPR045054">
    <property type="entry name" value="P4HA-like"/>
</dbReference>
<evidence type="ECO:0000256" key="6">
    <source>
        <dbReference type="ARBA" id="ARBA00022723"/>
    </source>
</evidence>